<sequence length="409" mass="44888">MARFPPGRPRPGQWADTPSPGLQGRYTNTNRVALELCRYVSREAALTRVGELHAGARYGLSLAAGIWCTGNFVPGRFHSRPAVPLAYARPGTRAGAHPPAAAPPRLPAAPSAGVRSAGIVRWVSGVMQVAGAMMWIFLIPYLGAIVASGLGSHRRGPNAKLAFFSARRACSAGRRQSVLDRRSTTRRDEHVPRLTARLVEETRTCHQYKYYQGKFTTTVSLPPAHPKLGTRMRELPAILCRGDGSSTQQIRPACLRLFREPATITQEAAAVLGHVLVLAGGLKPIRFDMRRALTGAARPPKQQVIQAKRVCGSSPLFRRLVSRNPFFCYLGFQVLVTSNELTSNKSSMRRLLDLEKHEALTMRTTDPGGWTDKVVIARLTTVHGQPRTEMIKDTLPRSSPNEMMPTSFS</sequence>
<dbReference type="AlphaFoldDB" id="A0A066XLK7"/>
<keyword evidence="4" id="KW-1185">Reference proteome</keyword>
<keyword evidence="2" id="KW-0812">Transmembrane</keyword>
<reference evidence="4" key="1">
    <citation type="journal article" date="2014" name="Genome Announc.">
        <title>Draft genome sequence of Colletotrichum sublineola, a destructive pathogen of cultivated sorghum.</title>
        <authorList>
            <person name="Baroncelli R."/>
            <person name="Sanz-Martin J.M."/>
            <person name="Rech G.E."/>
            <person name="Sukno S.A."/>
            <person name="Thon M.R."/>
        </authorList>
    </citation>
    <scope>NUCLEOTIDE SEQUENCE [LARGE SCALE GENOMIC DNA]</scope>
    <source>
        <strain evidence="4">TX430BB</strain>
    </source>
</reference>
<feature type="region of interest" description="Disordered" evidence="1">
    <location>
        <begin position="1"/>
        <end position="25"/>
    </location>
</feature>
<evidence type="ECO:0000256" key="2">
    <source>
        <dbReference type="SAM" id="Phobius"/>
    </source>
</evidence>
<dbReference type="HOGENOM" id="CLU_672708_0_0_1"/>
<evidence type="ECO:0000313" key="4">
    <source>
        <dbReference type="Proteomes" id="UP000027238"/>
    </source>
</evidence>
<accession>A0A066XLK7</accession>
<proteinExistence type="predicted"/>
<organism evidence="3 4">
    <name type="scientific">Colletotrichum sublineola</name>
    <name type="common">Sorghum anthracnose fungus</name>
    <dbReference type="NCBI Taxonomy" id="1173701"/>
    <lineage>
        <taxon>Eukaryota</taxon>
        <taxon>Fungi</taxon>
        <taxon>Dikarya</taxon>
        <taxon>Ascomycota</taxon>
        <taxon>Pezizomycotina</taxon>
        <taxon>Sordariomycetes</taxon>
        <taxon>Hypocreomycetidae</taxon>
        <taxon>Glomerellales</taxon>
        <taxon>Glomerellaceae</taxon>
        <taxon>Colletotrichum</taxon>
        <taxon>Colletotrichum graminicola species complex</taxon>
    </lineage>
</organism>
<comment type="caution">
    <text evidence="3">The sequence shown here is derived from an EMBL/GenBank/DDBJ whole genome shotgun (WGS) entry which is preliminary data.</text>
</comment>
<evidence type="ECO:0000313" key="3">
    <source>
        <dbReference type="EMBL" id="KDN69787.1"/>
    </source>
</evidence>
<name>A0A066XLK7_COLSU</name>
<protein>
    <submittedName>
        <fullName evidence="3">Uncharacterized protein</fullName>
    </submittedName>
</protein>
<feature type="transmembrane region" description="Helical" evidence="2">
    <location>
        <begin position="129"/>
        <end position="150"/>
    </location>
</feature>
<keyword evidence="2" id="KW-1133">Transmembrane helix</keyword>
<evidence type="ECO:0000256" key="1">
    <source>
        <dbReference type="SAM" id="MobiDB-lite"/>
    </source>
</evidence>
<keyword evidence="2" id="KW-0472">Membrane</keyword>
<dbReference type="Proteomes" id="UP000027238">
    <property type="component" value="Unassembled WGS sequence"/>
</dbReference>
<gene>
    <name evidence="3" type="ORF">CSUB01_07642</name>
</gene>
<dbReference type="EMBL" id="JMSE01000460">
    <property type="protein sequence ID" value="KDN69787.1"/>
    <property type="molecule type" value="Genomic_DNA"/>
</dbReference>